<dbReference type="Proteomes" id="UP000230750">
    <property type="component" value="Unassembled WGS sequence"/>
</dbReference>
<evidence type="ECO:0000256" key="13">
    <source>
        <dbReference type="ARBA" id="ARBA00022989"/>
    </source>
</evidence>
<feature type="transmembrane region" description="Helical" evidence="21">
    <location>
        <begin position="105"/>
        <end position="125"/>
    </location>
</feature>
<keyword evidence="6" id="KW-0808">Transferase</keyword>
<evidence type="ECO:0000256" key="16">
    <source>
        <dbReference type="ARBA" id="ARBA00040151"/>
    </source>
</evidence>
<evidence type="ECO:0000256" key="7">
    <source>
        <dbReference type="ARBA" id="ARBA00022692"/>
    </source>
</evidence>
<keyword evidence="9" id="KW-0863">Zinc-finger</keyword>
<dbReference type="Pfam" id="PF12906">
    <property type="entry name" value="RINGv"/>
    <property type="match status" value="1"/>
</dbReference>
<dbReference type="Gene3D" id="3.30.40.10">
    <property type="entry name" value="Zinc/RING finger domain, C3HC4 (zinc finger)"/>
    <property type="match status" value="1"/>
</dbReference>
<protein>
    <recommendedName>
        <fullName evidence="16">E3 ubiquitin-protein ligase MARCHF5</fullName>
        <ecNumber evidence="5">2.3.2.27</ecNumber>
    </recommendedName>
    <alternativeName>
        <fullName evidence="18">Membrane-associated RING finger protein 5</fullName>
    </alternativeName>
    <alternativeName>
        <fullName evidence="17">Membrane-associated RING-CH protein V</fullName>
    </alternativeName>
    <alternativeName>
        <fullName evidence="19">RING-type E3 ubiquitin transferase MARCHF5</fullName>
    </alternativeName>
</protein>
<dbReference type="FunFam" id="3.30.40.10:FF:000262">
    <property type="entry name" value="E3 ubiquitin-protein ligase MARCH5"/>
    <property type="match status" value="1"/>
</dbReference>
<comment type="pathway">
    <text evidence="4">Protein modification; protein ubiquitination.</text>
</comment>
<dbReference type="InterPro" id="IPR013083">
    <property type="entry name" value="Znf_RING/FYVE/PHD"/>
</dbReference>
<evidence type="ECO:0000256" key="1">
    <source>
        <dbReference type="ARBA" id="ARBA00000900"/>
    </source>
</evidence>
<evidence type="ECO:0000256" key="6">
    <source>
        <dbReference type="ARBA" id="ARBA00022679"/>
    </source>
</evidence>
<dbReference type="AlphaFoldDB" id="A0A2G8KNF0"/>
<evidence type="ECO:0000259" key="22">
    <source>
        <dbReference type="PROSITE" id="PS51292"/>
    </source>
</evidence>
<comment type="caution">
    <text evidence="23">The sequence shown here is derived from an EMBL/GenBank/DDBJ whole genome shotgun (WGS) entry which is preliminary data.</text>
</comment>
<dbReference type="SMART" id="SM00744">
    <property type="entry name" value="RINGv"/>
    <property type="match status" value="1"/>
</dbReference>
<evidence type="ECO:0000256" key="8">
    <source>
        <dbReference type="ARBA" id="ARBA00022723"/>
    </source>
</evidence>
<dbReference type="PROSITE" id="PS51292">
    <property type="entry name" value="ZF_RING_CH"/>
    <property type="match status" value="1"/>
</dbReference>
<keyword evidence="11" id="KW-1000">Mitochondrion outer membrane</keyword>
<feature type="transmembrane region" description="Helical" evidence="21">
    <location>
        <begin position="212"/>
        <end position="233"/>
    </location>
</feature>
<evidence type="ECO:0000256" key="3">
    <source>
        <dbReference type="ARBA" id="ARBA00004294"/>
    </source>
</evidence>
<keyword evidence="13 21" id="KW-1133">Transmembrane helix</keyword>
<evidence type="ECO:0000256" key="5">
    <source>
        <dbReference type="ARBA" id="ARBA00012483"/>
    </source>
</evidence>
<keyword evidence="14" id="KW-0496">Mitochondrion</keyword>
<dbReference type="GO" id="GO:0061630">
    <property type="term" value="F:ubiquitin protein ligase activity"/>
    <property type="evidence" value="ECO:0007669"/>
    <property type="project" value="UniProtKB-EC"/>
</dbReference>
<proteinExistence type="predicted"/>
<evidence type="ECO:0000256" key="2">
    <source>
        <dbReference type="ARBA" id="ARBA00004225"/>
    </source>
</evidence>
<dbReference type="CDD" id="cd16701">
    <property type="entry name" value="RING_CH-C4HC3_MARCH5"/>
    <property type="match status" value="1"/>
</dbReference>
<dbReference type="GO" id="GO:0008270">
    <property type="term" value="F:zinc ion binding"/>
    <property type="evidence" value="ECO:0007669"/>
    <property type="project" value="UniProtKB-KW"/>
</dbReference>
<keyword evidence="15 21" id="KW-0472">Membrane</keyword>
<evidence type="ECO:0000256" key="11">
    <source>
        <dbReference type="ARBA" id="ARBA00022787"/>
    </source>
</evidence>
<evidence type="ECO:0000256" key="10">
    <source>
        <dbReference type="ARBA" id="ARBA00022786"/>
    </source>
</evidence>
<evidence type="ECO:0000313" key="24">
    <source>
        <dbReference type="Proteomes" id="UP000230750"/>
    </source>
</evidence>
<feature type="compositionally biased region" description="Low complexity" evidence="20">
    <location>
        <begin position="286"/>
        <end position="301"/>
    </location>
</feature>
<feature type="domain" description="RING-CH-type" evidence="22">
    <location>
        <begin position="12"/>
        <end position="81"/>
    </location>
</feature>
<dbReference type="EMBL" id="MRZV01000463">
    <property type="protein sequence ID" value="PIK49485.1"/>
    <property type="molecule type" value="Genomic_DNA"/>
</dbReference>
<dbReference type="PANTHER" id="PTHR46283">
    <property type="entry name" value="E3 UBIQUITIN-PROTEIN LIGASE MARCH5"/>
    <property type="match status" value="1"/>
</dbReference>
<evidence type="ECO:0000256" key="19">
    <source>
        <dbReference type="ARBA" id="ARBA00043231"/>
    </source>
</evidence>
<evidence type="ECO:0000256" key="20">
    <source>
        <dbReference type="SAM" id="MobiDB-lite"/>
    </source>
</evidence>
<dbReference type="SUPFAM" id="SSF57850">
    <property type="entry name" value="RING/U-box"/>
    <property type="match status" value="1"/>
</dbReference>
<keyword evidence="24" id="KW-1185">Reference proteome</keyword>
<organism evidence="23 24">
    <name type="scientific">Stichopus japonicus</name>
    <name type="common">Sea cucumber</name>
    <dbReference type="NCBI Taxonomy" id="307972"/>
    <lineage>
        <taxon>Eukaryota</taxon>
        <taxon>Metazoa</taxon>
        <taxon>Echinodermata</taxon>
        <taxon>Eleutherozoa</taxon>
        <taxon>Echinozoa</taxon>
        <taxon>Holothuroidea</taxon>
        <taxon>Aspidochirotacea</taxon>
        <taxon>Aspidochirotida</taxon>
        <taxon>Stichopodidae</taxon>
        <taxon>Apostichopus</taxon>
    </lineage>
</organism>
<evidence type="ECO:0000256" key="17">
    <source>
        <dbReference type="ARBA" id="ARBA00043044"/>
    </source>
</evidence>
<reference evidence="23 24" key="1">
    <citation type="journal article" date="2017" name="PLoS Biol.">
        <title>The sea cucumber genome provides insights into morphological evolution and visceral regeneration.</title>
        <authorList>
            <person name="Zhang X."/>
            <person name="Sun L."/>
            <person name="Yuan J."/>
            <person name="Sun Y."/>
            <person name="Gao Y."/>
            <person name="Zhang L."/>
            <person name="Li S."/>
            <person name="Dai H."/>
            <person name="Hamel J.F."/>
            <person name="Liu C."/>
            <person name="Yu Y."/>
            <person name="Liu S."/>
            <person name="Lin W."/>
            <person name="Guo K."/>
            <person name="Jin S."/>
            <person name="Xu P."/>
            <person name="Storey K.B."/>
            <person name="Huan P."/>
            <person name="Zhang T."/>
            <person name="Zhou Y."/>
            <person name="Zhang J."/>
            <person name="Lin C."/>
            <person name="Li X."/>
            <person name="Xing L."/>
            <person name="Huo D."/>
            <person name="Sun M."/>
            <person name="Wang L."/>
            <person name="Mercier A."/>
            <person name="Li F."/>
            <person name="Yang H."/>
            <person name="Xiang J."/>
        </authorList>
    </citation>
    <scope>NUCLEOTIDE SEQUENCE [LARGE SCALE GENOMIC DNA]</scope>
    <source>
        <strain evidence="23">Shaxun</strain>
        <tissue evidence="23">Muscle</tissue>
    </source>
</reference>
<keyword evidence="10" id="KW-0833">Ubl conjugation pathway</keyword>
<comment type="catalytic activity">
    <reaction evidence="1">
        <text>S-ubiquitinyl-[E2 ubiquitin-conjugating enzyme]-L-cysteine + [acceptor protein]-L-lysine = [E2 ubiquitin-conjugating enzyme]-L-cysteine + N(6)-ubiquitinyl-[acceptor protein]-L-lysine.</text>
        <dbReference type="EC" id="2.3.2.27"/>
    </reaction>
</comment>
<evidence type="ECO:0000256" key="14">
    <source>
        <dbReference type="ARBA" id="ARBA00023128"/>
    </source>
</evidence>
<keyword evidence="7 21" id="KW-0812">Transmembrane</keyword>
<feature type="region of interest" description="Disordered" evidence="20">
    <location>
        <begin position="275"/>
        <end position="301"/>
    </location>
</feature>
<keyword evidence="8" id="KW-0479">Metal-binding</keyword>
<feature type="transmembrane region" description="Helical" evidence="21">
    <location>
        <begin position="245"/>
        <end position="262"/>
    </location>
</feature>
<dbReference type="EC" id="2.3.2.27" evidence="5"/>
<gene>
    <name evidence="23" type="ORF">BSL78_13633</name>
</gene>
<evidence type="ECO:0000256" key="9">
    <source>
        <dbReference type="ARBA" id="ARBA00022771"/>
    </source>
</evidence>
<keyword evidence="12" id="KW-0862">Zinc</keyword>
<evidence type="ECO:0000256" key="12">
    <source>
        <dbReference type="ARBA" id="ARBA00022833"/>
    </source>
</evidence>
<feature type="transmembrane region" description="Helical" evidence="21">
    <location>
        <begin position="146"/>
        <end position="165"/>
    </location>
</feature>
<evidence type="ECO:0000313" key="23">
    <source>
        <dbReference type="EMBL" id="PIK49485.1"/>
    </source>
</evidence>
<accession>A0A2G8KNF0</accession>
<dbReference type="OrthoDB" id="5817083at2759"/>
<dbReference type="GO" id="GO:0005741">
    <property type="term" value="C:mitochondrial outer membrane"/>
    <property type="evidence" value="ECO:0007669"/>
    <property type="project" value="UniProtKB-SubCell"/>
</dbReference>
<evidence type="ECO:0000256" key="21">
    <source>
        <dbReference type="SAM" id="Phobius"/>
    </source>
</evidence>
<sequence>MSEPVSGVRERHVSAERRNCWVCFATDEDDLSAEWVRPCRCRGTTKWVHQTCLQRWVDEKQRGNSTAKVSCPQCGTEYNIKYPELGIAVYLLDAIDKAINKVCPFVAGGMIIGSLYWTAVTYGAVTVMQLLGHKEGLDVMERADPLFLLIGLPTIPLVLILGKMIRWEDYVLRFWRKYSPALWKLISSNQAQLKIPPRIPLDRPGYTDPTSATRVLCGAMIFPTIATISGKVLFSNINSNMQRTVLGGIVFVAVKGAMNIFYKQQQFNRQSYRIIGDFNGDDRPPSTASTSSASETSSARE</sequence>
<evidence type="ECO:0000256" key="18">
    <source>
        <dbReference type="ARBA" id="ARBA00043185"/>
    </source>
</evidence>
<name>A0A2G8KNF0_STIJA</name>
<dbReference type="InterPro" id="IPR011016">
    <property type="entry name" value="Znf_RING-CH"/>
</dbReference>
<comment type="subcellular location">
    <subcellularLocation>
        <location evidence="2">Mitochondrion membrane</location>
        <topology evidence="2">Multi-pass membrane protein</topology>
    </subcellularLocation>
    <subcellularLocation>
        <location evidence="3">Mitochondrion outer membrane</location>
    </subcellularLocation>
</comment>
<dbReference type="STRING" id="307972.A0A2G8KNF0"/>
<evidence type="ECO:0000256" key="4">
    <source>
        <dbReference type="ARBA" id="ARBA00004906"/>
    </source>
</evidence>
<evidence type="ECO:0000256" key="15">
    <source>
        <dbReference type="ARBA" id="ARBA00023136"/>
    </source>
</evidence>